<name>A0A118JU44_CYNCS</name>
<dbReference type="Pfam" id="PF00646">
    <property type="entry name" value="F-box"/>
    <property type="match status" value="1"/>
</dbReference>
<evidence type="ECO:0000313" key="3">
    <source>
        <dbReference type="EMBL" id="KVH90952.1"/>
    </source>
</evidence>
<dbReference type="Gene3D" id="1.20.1280.50">
    <property type="match status" value="1"/>
</dbReference>
<feature type="non-terminal residue" evidence="3">
    <location>
        <position position="288"/>
    </location>
</feature>
<dbReference type="InterPro" id="IPR050796">
    <property type="entry name" value="SCF_F-box_component"/>
</dbReference>
<gene>
    <name evidence="3" type="ORF">Ccrd_007044</name>
</gene>
<dbReference type="Gramene" id="KVH90952">
    <property type="protein sequence ID" value="KVH90952"/>
    <property type="gene ID" value="Ccrd_007044"/>
</dbReference>
<keyword evidence="4" id="KW-1185">Reference proteome</keyword>
<proteinExistence type="predicted"/>
<accession>A0A118JU44</accession>
<evidence type="ECO:0000259" key="2">
    <source>
        <dbReference type="PROSITE" id="PS50181"/>
    </source>
</evidence>
<protein>
    <submittedName>
        <fullName evidence="3">F-box domain, cyclin-like protein</fullName>
    </submittedName>
</protein>
<dbReference type="InterPro" id="IPR036047">
    <property type="entry name" value="F-box-like_dom_sf"/>
</dbReference>
<dbReference type="SUPFAM" id="SSF81383">
    <property type="entry name" value="F-box domain"/>
    <property type="match status" value="1"/>
</dbReference>
<dbReference type="AlphaFoldDB" id="A0A118JU44"/>
<comment type="caution">
    <text evidence="3">The sequence shown here is derived from an EMBL/GenBank/DDBJ whole genome shotgun (WGS) entry which is preliminary data.</text>
</comment>
<dbReference type="PANTHER" id="PTHR31672:SF13">
    <property type="entry name" value="F-BOX PROTEIN CPR30-LIKE"/>
    <property type="match status" value="1"/>
</dbReference>
<evidence type="ECO:0000256" key="1">
    <source>
        <dbReference type="SAM" id="MobiDB-lite"/>
    </source>
</evidence>
<feature type="domain" description="F-box" evidence="2">
    <location>
        <begin position="39"/>
        <end position="85"/>
    </location>
</feature>
<feature type="region of interest" description="Disordered" evidence="1">
    <location>
        <begin position="257"/>
        <end position="288"/>
    </location>
</feature>
<dbReference type="PANTHER" id="PTHR31672">
    <property type="entry name" value="BNACNNG10540D PROTEIN"/>
    <property type="match status" value="1"/>
</dbReference>
<dbReference type="Proteomes" id="UP000243975">
    <property type="component" value="Unassembled WGS sequence"/>
</dbReference>
<evidence type="ECO:0000313" key="4">
    <source>
        <dbReference type="Proteomes" id="UP000243975"/>
    </source>
</evidence>
<dbReference type="EMBL" id="LEKV01005087">
    <property type="protein sequence ID" value="KVH90952.1"/>
    <property type="molecule type" value="Genomic_DNA"/>
</dbReference>
<dbReference type="InterPro" id="IPR001810">
    <property type="entry name" value="F-box_dom"/>
</dbReference>
<reference evidence="3 4" key="1">
    <citation type="journal article" date="2016" name="Sci. Rep.">
        <title>The genome sequence of the outbreeding globe artichoke constructed de novo incorporating a phase-aware low-pass sequencing strategy of F1 progeny.</title>
        <authorList>
            <person name="Scaglione D."/>
            <person name="Reyes-Chin-Wo S."/>
            <person name="Acquadro A."/>
            <person name="Froenicke L."/>
            <person name="Portis E."/>
            <person name="Beitel C."/>
            <person name="Tirone M."/>
            <person name="Mauro R."/>
            <person name="Lo Monaco A."/>
            <person name="Mauromicale G."/>
            <person name="Faccioli P."/>
            <person name="Cattivelli L."/>
            <person name="Rieseberg L."/>
            <person name="Michelmore R."/>
            <person name="Lanteri S."/>
        </authorList>
    </citation>
    <scope>NUCLEOTIDE SEQUENCE [LARGE SCALE GENOMIC DNA]</scope>
    <source>
        <strain evidence="3">2C</strain>
    </source>
</reference>
<dbReference type="SMART" id="SM00256">
    <property type="entry name" value="FBOX"/>
    <property type="match status" value="1"/>
</dbReference>
<dbReference type="PROSITE" id="PS50181">
    <property type="entry name" value="FBOX"/>
    <property type="match status" value="1"/>
</dbReference>
<sequence>MESLRLAKERNSGLPKAIYGNLVLRTVNASNLDPATKPRVPMAHLLPEIVEQILIRLKVRDLIRCKSVSKSWHSLISDPRFIKAHLKHSYESDRNNEEIGDRRIVMSKYACFYTYQQFEVDGKLFDFHDCHLLGSSDGLEKFAEVPQPDDVSYWSRVSDHPSMRLGTINGCLCSFQYENLPNDLWMMKNYNVKQSWGIFGPERVIKYEAVHGIKRLKNYIPNQRPLCHEPWLVRSRETEEKEAGRGYHKECSALYAVPRAQPSTDEGTSSGSSTRAEASGNAGPSTGA</sequence>
<dbReference type="CDD" id="cd22157">
    <property type="entry name" value="F-box_AtFBW1-like"/>
    <property type="match status" value="1"/>
</dbReference>
<organism evidence="3 4">
    <name type="scientific">Cynara cardunculus var. scolymus</name>
    <name type="common">Globe artichoke</name>
    <name type="synonym">Cynara scolymus</name>
    <dbReference type="NCBI Taxonomy" id="59895"/>
    <lineage>
        <taxon>Eukaryota</taxon>
        <taxon>Viridiplantae</taxon>
        <taxon>Streptophyta</taxon>
        <taxon>Embryophyta</taxon>
        <taxon>Tracheophyta</taxon>
        <taxon>Spermatophyta</taxon>
        <taxon>Magnoliopsida</taxon>
        <taxon>eudicotyledons</taxon>
        <taxon>Gunneridae</taxon>
        <taxon>Pentapetalae</taxon>
        <taxon>asterids</taxon>
        <taxon>campanulids</taxon>
        <taxon>Asterales</taxon>
        <taxon>Asteraceae</taxon>
        <taxon>Carduoideae</taxon>
        <taxon>Cardueae</taxon>
        <taxon>Carduinae</taxon>
        <taxon>Cynara</taxon>
    </lineage>
</organism>